<evidence type="ECO:0000313" key="7">
    <source>
        <dbReference type="EMBL" id="KAG9240816.1"/>
    </source>
</evidence>
<evidence type="ECO:0000256" key="3">
    <source>
        <dbReference type="ARBA" id="ARBA00022692"/>
    </source>
</evidence>
<dbReference type="EMBL" id="MU254336">
    <property type="protein sequence ID" value="KAG9240816.1"/>
    <property type="molecule type" value="Genomic_DNA"/>
</dbReference>
<evidence type="ECO:0000256" key="6">
    <source>
        <dbReference type="SAM" id="Phobius"/>
    </source>
</evidence>
<keyword evidence="8" id="KW-1185">Reference proteome</keyword>
<accession>A0A9P7YW42</accession>
<dbReference type="AlphaFoldDB" id="A0A9P7YW42"/>
<feature type="transmembrane region" description="Helical" evidence="6">
    <location>
        <begin position="242"/>
        <end position="262"/>
    </location>
</feature>
<keyword evidence="5 6" id="KW-0472">Membrane</keyword>
<dbReference type="InterPro" id="IPR008217">
    <property type="entry name" value="Ccc1_fam"/>
</dbReference>
<keyword evidence="4 6" id="KW-1133">Transmembrane helix</keyword>
<organism evidence="7 8">
    <name type="scientific">Calycina marina</name>
    <dbReference type="NCBI Taxonomy" id="1763456"/>
    <lineage>
        <taxon>Eukaryota</taxon>
        <taxon>Fungi</taxon>
        <taxon>Dikarya</taxon>
        <taxon>Ascomycota</taxon>
        <taxon>Pezizomycotina</taxon>
        <taxon>Leotiomycetes</taxon>
        <taxon>Helotiales</taxon>
        <taxon>Pezizellaceae</taxon>
        <taxon>Calycina</taxon>
    </lineage>
</organism>
<dbReference type="PANTHER" id="PTHR31851">
    <property type="entry name" value="FE(2+)/MN(2+) TRANSPORTER PCL1"/>
    <property type="match status" value="1"/>
</dbReference>
<gene>
    <name evidence="7" type="ORF">BJ878DRAFT_536889</name>
</gene>
<evidence type="ECO:0000256" key="4">
    <source>
        <dbReference type="ARBA" id="ARBA00022989"/>
    </source>
</evidence>
<dbReference type="GO" id="GO:0012505">
    <property type="term" value="C:endomembrane system"/>
    <property type="evidence" value="ECO:0007669"/>
    <property type="project" value="UniProtKB-SubCell"/>
</dbReference>
<protein>
    <submittedName>
        <fullName evidence="7">Vacuolar iron transporter Ccc1</fullName>
    </submittedName>
</protein>
<evidence type="ECO:0000256" key="2">
    <source>
        <dbReference type="ARBA" id="ARBA00007049"/>
    </source>
</evidence>
<dbReference type="OrthoDB" id="73465at2759"/>
<evidence type="ECO:0000256" key="1">
    <source>
        <dbReference type="ARBA" id="ARBA00004127"/>
    </source>
</evidence>
<feature type="transmembrane region" description="Helical" evidence="6">
    <location>
        <begin position="213"/>
        <end position="236"/>
    </location>
</feature>
<comment type="similarity">
    <text evidence="2">Belongs to the CCC1 family.</text>
</comment>
<sequence length="315" mass="33394">MSVALIKNIFFKKTVTPVPRRRTRPVSGFNNAEQPLLQPFEGIDSIGSNDTDIESQISSEKSSAPAARIDAQVIRDATIAARSDFASAVGLSDGLTVPFALTAGLSALGNTKVVIYGGIAELIAGMISMGLGGYLGAKSEAHSYEAQRRQTCEDVISKRSELLNNVDSVFELYELPQNILDDIKSHLDKSSKLADFVMQFELCTMKPAQSRPLISGITIAIGYGLGGLLPLLPYFFVSKDQVYKALNISIAVMVVVLFVFGYGKTCVVDGWRGGQNIRAGCGGGVQMVCVGGAAAACAMGLVKAFDQEGGSAMSF</sequence>
<feature type="transmembrane region" description="Helical" evidence="6">
    <location>
        <begin position="114"/>
        <end position="137"/>
    </location>
</feature>
<comment type="subcellular location">
    <subcellularLocation>
        <location evidence="1">Endomembrane system</location>
        <topology evidence="1">Multi-pass membrane protein</topology>
    </subcellularLocation>
</comment>
<evidence type="ECO:0000313" key="8">
    <source>
        <dbReference type="Proteomes" id="UP000887226"/>
    </source>
</evidence>
<dbReference type="GO" id="GO:0005384">
    <property type="term" value="F:manganese ion transmembrane transporter activity"/>
    <property type="evidence" value="ECO:0007669"/>
    <property type="project" value="InterPro"/>
</dbReference>
<dbReference type="GO" id="GO:0030026">
    <property type="term" value="P:intracellular manganese ion homeostasis"/>
    <property type="evidence" value="ECO:0007669"/>
    <property type="project" value="InterPro"/>
</dbReference>
<keyword evidence="3 6" id="KW-0812">Transmembrane</keyword>
<name>A0A9P7YW42_9HELO</name>
<comment type="caution">
    <text evidence="7">The sequence shown here is derived from an EMBL/GenBank/DDBJ whole genome shotgun (WGS) entry which is preliminary data.</text>
</comment>
<reference evidence="7" key="1">
    <citation type="journal article" date="2021" name="IMA Fungus">
        <title>Genomic characterization of three marine fungi, including Emericellopsis atlantica sp. nov. with signatures of a generalist lifestyle and marine biomass degradation.</title>
        <authorList>
            <person name="Hagestad O.C."/>
            <person name="Hou L."/>
            <person name="Andersen J.H."/>
            <person name="Hansen E.H."/>
            <person name="Altermark B."/>
            <person name="Li C."/>
            <person name="Kuhnert E."/>
            <person name="Cox R.J."/>
            <person name="Crous P.W."/>
            <person name="Spatafora J.W."/>
            <person name="Lail K."/>
            <person name="Amirebrahimi M."/>
            <person name="Lipzen A."/>
            <person name="Pangilinan J."/>
            <person name="Andreopoulos W."/>
            <person name="Hayes R.D."/>
            <person name="Ng V."/>
            <person name="Grigoriev I.V."/>
            <person name="Jackson S.A."/>
            <person name="Sutton T.D.S."/>
            <person name="Dobson A.D.W."/>
            <person name="Rama T."/>
        </authorList>
    </citation>
    <scope>NUCLEOTIDE SEQUENCE</scope>
    <source>
        <strain evidence="7">TRa3180A</strain>
    </source>
</reference>
<proteinExistence type="inferred from homology"/>
<dbReference type="Proteomes" id="UP000887226">
    <property type="component" value="Unassembled WGS sequence"/>
</dbReference>
<dbReference type="Pfam" id="PF01988">
    <property type="entry name" value="VIT1"/>
    <property type="match status" value="1"/>
</dbReference>
<evidence type="ECO:0000256" key="5">
    <source>
        <dbReference type="ARBA" id="ARBA00023136"/>
    </source>
</evidence>